<evidence type="ECO:0000256" key="1">
    <source>
        <dbReference type="SAM" id="MobiDB-lite"/>
    </source>
</evidence>
<dbReference type="EMBL" id="JBGBPQ010000001">
    <property type="protein sequence ID" value="KAL1530281.1"/>
    <property type="molecule type" value="Genomic_DNA"/>
</dbReference>
<keyword evidence="4" id="KW-1185">Reference proteome</keyword>
<dbReference type="Proteomes" id="UP001515480">
    <property type="component" value="Unassembled WGS sequence"/>
</dbReference>
<proteinExistence type="predicted"/>
<sequence length="426" mass="46322">MNSPFQASQPIFLQRTGDSLALLQDVQGSLSRMKGMFPTPVKKPLLKNPCQEDITRTGCSDAQCLKRNAEQLSGDCAELLLRPARPTSPEPSPAPEARIDMINALLGMHEANPEEKPPPVRKMADNMSERSLNSRSDGFFTMVTTDGEGHSKTVSGPISQMAPTLPPELAELLSIFPDFSSQLLPDITHVFGSVFPMRIRFASPRDYSDTPPTIRAAGYPVASIGGISIDDEEGERSNYPIASVGGISLHEVDEPPRAASMQPVASIGGISLHEEPTEPRPPPPLTEGPSQHPCAAEINLCREGGSRSSDDVKKCLVQHIELLSPRCKCFIHQVEAPEKIQRVELPAVDHAMLTRRSAESGGRTSCLLMMSATFLLFFILLRKCLRCLCRPAQPHHVAIVVPPEQTSIKLVEPLSMADIKVHGAAK</sequence>
<name>A0AB34KBU5_PRYPA</name>
<feature type="transmembrane region" description="Helical" evidence="2">
    <location>
        <begin position="362"/>
        <end position="381"/>
    </location>
</feature>
<evidence type="ECO:0000313" key="3">
    <source>
        <dbReference type="EMBL" id="KAL1530281.1"/>
    </source>
</evidence>
<comment type="caution">
    <text evidence="3">The sequence shown here is derived from an EMBL/GenBank/DDBJ whole genome shotgun (WGS) entry which is preliminary data.</text>
</comment>
<keyword evidence="2" id="KW-0472">Membrane</keyword>
<evidence type="ECO:0000313" key="4">
    <source>
        <dbReference type="Proteomes" id="UP001515480"/>
    </source>
</evidence>
<keyword evidence="2" id="KW-0812">Transmembrane</keyword>
<gene>
    <name evidence="3" type="ORF">AB1Y20_001193</name>
</gene>
<evidence type="ECO:0000256" key="2">
    <source>
        <dbReference type="SAM" id="Phobius"/>
    </source>
</evidence>
<reference evidence="3 4" key="1">
    <citation type="journal article" date="2024" name="Science">
        <title>Giant polyketide synthase enzymes in the biosynthesis of giant marine polyether toxins.</title>
        <authorList>
            <person name="Fallon T.R."/>
            <person name="Shende V.V."/>
            <person name="Wierzbicki I.H."/>
            <person name="Pendleton A.L."/>
            <person name="Watervoot N.F."/>
            <person name="Auber R.P."/>
            <person name="Gonzalez D.J."/>
            <person name="Wisecaver J.H."/>
            <person name="Moore B.S."/>
        </authorList>
    </citation>
    <scope>NUCLEOTIDE SEQUENCE [LARGE SCALE GENOMIC DNA]</scope>
    <source>
        <strain evidence="3 4">12B1</strain>
    </source>
</reference>
<accession>A0AB34KBU5</accession>
<feature type="region of interest" description="Disordered" evidence="1">
    <location>
        <begin position="271"/>
        <end position="291"/>
    </location>
</feature>
<organism evidence="3 4">
    <name type="scientific">Prymnesium parvum</name>
    <name type="common">Toxic golden alga</name>
    <dbReference type="NCBI Taxonomy" id="97485"/>
    <lineage>
        <taxon>Eukaryota</taxon>
        <taxon>Haptista</taxon>
        <taxon>Haptophyta</taxon>
        <taxon>Prymnesiophyceae</taxon>
        <taxon>Prymnesiales</taxon>
        <taxon>Prymnesiaceae</taxon>
        <taxon>Prymnesium</taxon>
    </lineage>
</organism>
<protein>
    <submittedName>
        <fullName evidence="3">Uncharacterized protein</fullName>
    </submittedName>
</protein>
<dbReference type="AlphaFoldDB" id="A0AB34KBU5"/>
<keyword evidence="2" id="KW-1133">Transmembrane helix</keyword>